<evidence type="ECO:0000256" key="2">
    <source>
        <dbReference type="SAM" id="MobiDB-lite"/>
    </source>
</evidence>
<sequence length="248" mass="26719">MSSPDESCCAIGTIWQVKSHGKSAAASDLRMVGASLPMAFCSTLGVVTTAQELVVLWSGAQVVSGITVNGGNITINENHYHGGGPNRNKKKKPDNSRVSDKGAVQKTLDTSSNVEGDNKKKKKRTRKRKAKAKGNGNGKGEGESEPEPEPTPEVKGKAKGKKKSSGLKCNKCHKPGHFARDCKACAICDEWGHIAQNCPTTAMDPEEAKIGSDNEQKKDEEEKDSPLAQALDKINEELPVREKSPWRE</sequence>
<dbReference type="SMART" id="SM00343">
    <property type="entry name" value="ZnF_C2HC"/>
    <property type="match status" value="2"/>
</dbReference>
<dbReference type="Pfam" id="PF00098">
    <property type="entry name" value="zf-CCHC"/>
    <property type="match status" value="1"/>
</dbReference>
<reference evidence="4 5" key="1">
    <citation type="submission" date="2023-11" db="EMBL/GenBank/DDBJ databases">
        <title>Draft genome sequence and annotation of the polyextremotolerant black yeast-like fungus Aureobasidium pullulans NRRL 62042.</title>
        <authorList>
            <person name="Dielentheis-Frenken M.R.E."/>
            <person name="Wibberg D."/>
            <person name="Blank L.M."/>
            <person name="Tiso T."/>
        </authorList>
    </citation>
    <scope>NUCLEOTIDE SEQUENCE [LARGE SCALE GENOMIC DNA]</scope>
    <source>
        <strain evidence="4 5">NRRL 62042</strain>
    </source>
</reference>
<dbReference type="EMBL" id="JASGXD010000008">
    <property type="protein sequence ID" value="KAK6004221.1"/>
    <property type="molecule type" value="Genomic_DNA"/>
</dbReference>
<accession>A0ABR0TK20</accession>
<organism evidence="4 5">
    <name type="scientific">Aureobasidium pullulans</name>
    <name type="common">Black yeast</name>
    <name type="synonym">Pullularia pullulans</name>
    <dbReference type="NCBI Taxonomy" id="5580"/>
    <lineage>
        <taxon>Eukaryota</taxon>
        <taxon>Fungi</taxon>
        <taxon>Dikarya</taxon>
        <taxon>Ascomycota</taxon>
        <taxon>Pezizomycotina</taxon>
        <taxon>Dothideomycetes</taxon>
        <taxon>Dothideomycetidae</taxon>
        <taxon>Dothideales</taxon>
        <taxon>Saccotheciaceae</taxon>
        <taxon>Aureobasidium</taxon>
    </lineage>
</organism>
<dbReference type="InterPro" id="IPR001878">
    <property type="entry name" value="Znf_CCHC"/>
</dbReference>
<keyword evidence="5" id="KW-1185">Reference proteome</keyword>
<evidence type="ECO:0000313" key="4">
    <source>
        <dbReference type="EMBL" id="KAK6004221.1"/>
    </source>
</evidence>
<proteinExistence type="predicted"/>
<keyword evidence="1" id="KW-0479">Metal-binding</keyword>
<evidence type="ECO:0000313" key="5">
    <source>
        <dbReference type="Proteomes" id="UP001341245"/>
    </source>
</evidence>
<comment type="caution">
    <text evidence="4">The sequence shown here is derived from an EMBL/GenBank/DDBJ whole genome shotgun (WGS) entry which is preliminary data.</text>
</comment>
<dbReference type="Proteomes" id="UP001341245">
    <property type="component" value="Unassembled WGS sequence"/>
</dbReference>
<keyword evidence="1" id="KW-0863">Zinc-finger</keyword>
<feature type="region of interest" description="Disordered" evidence="2">
    <location>
        <begin position="77"/>
        <end position="177"/>
    </location>
</feature>
<feature type="region of interest" description="Disordered" evidence="2">
    <location>
        <begin position="199"/>
        <end position="248"/>
    </location>
</feature>
<keyword evidence="1" id="KW-0862">Zinc</keyword>
<feature type="domain" description="CCHC-type" evidence="3">
    <location>
        <begin position="168"/>
        <end position="183"/>
    </location>
</feature>
<evidence type="ECO:0000259" key="3">
    <source>
        <dbReference type="PROSITE" id="PS50158"/>
    </source>
</evidence>
<feature type="compositionally biased region" description="Basic and acidic residues" evidence="2">
    <location>
        <begin position="206"/>
        <end position="220"/>
    </location>
</feature>
<protein>
    <recommendedName>
        <fullName evidence="3">CCHC-type domain-containing protein</fullName>
    </recommendedName>
</protein>
<gene>
    <name evidence="4" type="ORF">QM012_009071</name>
</gene>
<evidence type="ECO:0000256" key="1">
    <source>
        <dbReference type="PROSITE-ProRule" id="PRU00047"/>
    </source>
</evidence>
<dbReference type="InterPro" id="IPR036875">
    <property type="entry name" value="Znf_CCHC_sf"/>
</dbReference>
<dbReference type="Gene3D" id="4.10.60.10">
    <property type="entry name" value="Zinc finger, CCHC-type"/>
    <property type="match status" value="1"/>
</dbReference>
<feature type="compositionally biased region" description="Basic residues" evidence="2">
    <location>
        <begin position="119"/>
        <end position="132"/>
    </location>
</feature>
<feature type="compositionally biased region" description="Basic residues" evidence="2">
    <location>
        <begin position="157"/>
        <end position="177"/>
    </location>
</feature>
<feature type="compositionally biased region" description="Basic and acidic residues" evidence="2">
    <location>
        <begin position="233"/>
        <end position="248"/>
    </location>
</feature>
<dbReference type="PROSITE" id="PS50158">
    <property type="entry name" value="ZF_CCHC"/>
    <property type="match status" value="1"/>
</dbReference>
<dbReference type="SUPFAM" id="SSF57756">
    <property type="entry name" value="Retrovirus zinc finger-like domains"/>
    <property type="match status" value="1"/>
</dbReference>
<name>A0ABR0TK20_AURPU</name>